<gene>
    <name evidence="1" type="ORF">SAMN05421855_1023</name>
</gene>
<name>A0A1G7EK18_9FLAO</name>
<reference evidence="1 2" key="1">
    <citation type="submission" date="2016-10" db="EMBL/GenBank/DDBJ databases">
        <authorList>
            <person name="de Groot N.N."/>
        </authorList>
    </citation>
    <scope>NUCLEOTIDE SEQUENCE [LARGE SCALE GENOMIC DNA]</scope>
    <source>
        <strain evidence="1 2">DSM 16195</strain>
    </source>
</reference>
<evidence type="ECO:0008006" key="3">
    <source>
        <dbReference type="Google" id="ProtNLM"/>
    </source>
</evidence>
<dbReference type="Pfam" id="PF14054">
    <property type="entry name" value="DUF4249"/>
    <property type="match status" value="1"/>
</dbReference>
<protein>
    <recommendedName>
        <fullName evidence="3">DUF4249 domain-containing protein</fullName>
    </recommendedName>
</protein>
<evidence type="ECO:0000313" key="1">
    <source>
        <dbReference type="EMBL" id="SDE63756.1"/>
    </source>
</evidence>
<dbReference type="Proteomes" id="UP000199321">
    <property type="component" value="Unassembled WGS sequence"/>
</dbReference>
<dbReference type="STRING" id="227084.SAMN05421855_1023"/>
<sequence length="265" mass="29789">MKKLCILFIFFGILTACEDVVDVDLNTADPRLVVEASINILQDGTSNPSIRLTTTAPFFDEEIPIVADALVTITSDNGTIFPFTHTANGVYESEFVPQDDVNYTLTIIHQNETYTATEKLYRTTPLEYVEQRNDGGFTGEDVELKVFFTDPEGLGNYYFFEAFSERGDDLDIYDDDFFDGNSIFALYLAEDLAAGDELTFNLYGVNQQFYNFMYILLQQTGSGGGPFETQPATVRGNIINETDEANFPLGYFRISEISTLEYTVQ</sequence>
<evidence type="ECO:0000313" key="2">
    <source>
        <dbReference type="Proteomes" id="UP000199321"/>
    </source>
</evidence>
<dbReference type="PROSITE" id="PS51257">
    <property type="entry name" value="PROKAR_LIPOPROTEIN"/>
    <property type="match status" value="1"/>
</dbReference>
<dbReference type="InterPro" id="IPR025345">
    <property type="entry name" value="DUF4249"/>
</dbReference>
<dbReference type="OrthoDB" id="1430047at2"/>
<dbReference type="EMBL" id="FNBA01000002">
    <property type="protein sequence ID" value="SDE63756.1"/>
    <property type="molecule type" value="Genomic_DNA"/>
</dbReference>
<accession>A0A1G7EK18</accession>
<dbReference type="RefSeq" id="WP_093141936.1">
    <property type="nucleotide sequence ID" value="NZ_BMWO01000002.1"/>
</dbReference>
<proteinExistence type="predicted"/>
<organism evidence="1 2">
    <name type="scientific">Ulvibacter litoralis</name>
    <dbReference type="NCBI Taxonomy" id="227084"/>
    <lineage>
        <taxon>Bacteria</taxon>
        <taxon>Pseudomonadati</taxon>
        <taxon>Bacteroidota</taxon>
        <taxon>Flavobacteriia</taxon>
        <taxon>Flavobacteriales</taxon>
        <taxon>Flavobacteriaceae</taxon>
        <taxon>Ulvibacter</taxon>
    </lineage>
</organism>
<dbReference type="AlphaFoldDB" id="A0A1G7EK18"/>
<keyword evidence="2" id="KW-1185">Reference proteome</keyword>